<proteinExistence type="predicted"/>
<organism evidence="2 3">
    <name type="scientific">Phtheirospermum japonicum</name>
    <dbReference type="NCBI Taxonomy" id="374723"/>
    <lineage>
        <taxon>Eukaryota</taxon>
        <taxon>Viridiplantae</taxon>
        <taxon>Streptophyta</taxon>
        <taxon>Embryophyta</taxon>
        <taxon>Tracheophyta</taxon>
        <taxon>Spermatophyta</taxon>
        <taxon>Magnoliopsida</taxon>
        <taxon>eudicotyledons</taxon>
        <taxon>Gunneridae</taxon>
        <taxon>Pentapetalae</taxon>
        <taxon>asterids</taxon>
        <taxon>lamiids</taxon>
        <taxon>Lamiales</taxon>
        <taxon>Orobanchaceae</taxon>
        <taxon>Orobanchaceae incertae sedis</taxon>
        <taxon>Phtheirospermum</taxon>
    </lineage>
</organism>
<protein>
    <recommendedName>
        <fullName evidence="4">Secreted protein</fullName>
    </recommendedName>
</protein>
<dbReference type="OrthoDB" id="1746123at2759"/>
<dbReference type="EMBL" id="BMAC01000468">
    <property type="protein sequence ID" value="GFP97005.1"/>
    <property type="molecule type" value="Genomic_DNA"/>
</dbReference>
<sequence>MRRRLITLMMMQVVLVQCQQQVLEDDYNGINATQLNDPTLLNHFTQMVYQRLSAVTSDLIHSEIAHKATFCGRRLEQVF</sequence>
<feature type="signal peptide" evidence="1">
    <location>
        <begin position="1"/>
        <end position="18"/>
    </location>
</feature>
<name>A0A830CPN9_9LAMI</name>
<gene>
    <name evidence="2" type="ORF">PHJA_001844600</name>
</gene>
<reference evidence="2" key="1">
    <citation type="submission" date="2020-07" db="EMBL/GenBank/DDBJ databases">
        <title>Ethylene signaling mediates host invasion by parasitic plants.</title>
        <authorList>
            <person name="Yoshida S."/>
        </authorList>
    </citation>
    <scope>NUCLEOTIDE SEQUENCE</scope>
    <source>
        <strain evidence="2">Okayama</strain>
    </source>
</reference>
<evidence type="ECO:0000313" key="2">
    <source>
        <dbReference type="EMBL" id="GFP97005.1"/>
    </source>
</evidence>
<keyword evidence="1" id="KW-0732">Signal</keyword>
<evidence type="ECO:0000313" key="3">
    <source>
        <dbReference type="Proteomes" id="UP000653305"/>
    </source>
</evidence>
<keyword evidence="3" id="KW-1185">Reference proteome</keyword>
<dbReference type="AlphaFoldDB" id="A0A830CPN9"/>
<dbReference type="Proteomes" id="UP000653305">
    <property type="component" value="Unassembled WGS sequence"/>
</dbReference>
<accession>A0A830CPN9</accession>
<evidence type="ECO:0000256" key="1">
    <source>
        <dbReference type="SAM" id="SignalP"/>
    </source>
</evidence>
<evidence type="ECO:0008006" key="4">
    <source>
        <dbReference type="Google" id="ProtNLM"/>
    </source>
</evidence>
<feature type="chain" id="PRO_5032785748" description="Secreted protein" evidence="1">
    <location>
        <begin position="19"/>
        <end position="79"/>
    </location>
</feature>
<comment type="caution">
    <text evidence="2">The sequence shown here is derived from an EMBL/GenBank/DDBJ whole genome shotgun (WGS) entry which is preliminary data.</text>
</comment>